<keyword evidence="4" id="KW-1003">Cell membrane</keyword>
<reference evidence="13" key="1">
    <citation type="submission" date="2020-01" db="EMBL/GenBank/DDBJ databases">
        <authorList>
            <person name="Meier V. D."/>
            <person name="Meier V D."/>
        </authorList>
    </citation>
    <scope>NUCLEOTIDE SEQUENCE</scope>
    <source>
        <strain evidence="13">HLG_WM_MAG_10</strain>
    </source>
</reference>
<dbReference type="GO" id="GO:0015891">
    <property type="term" value="P:siderophore transport"/>
    <property type="evidence" value="ECO:0007669"/>
    <property type="project" value="InterPro"/>
</dbReference>
<dbReference type="PANTHER" id="PTHR33446">
    <property type="entry name" value="PROTEIN TONB-RELATED"/>
    <property type="match status" value="1"/>
</dbReference>
<gene>
    <name evidence="13" type="ORF">HELGO_WM15172</name>
</gene>
<evidence type="ECO:0000256" key="5">
    <source>
        <dbReference type="ARBA" id="ARBA00022519"/>
    </source>
</evidence>
<accession>A0A6S6T1M4</accession>
<evidence type="ECO:0000256" key="1">
    <source>
        <dbReference type="ARBA" id="ARBA00004383"/>
    </source>
</evidence>
<evidence type="ECO:0000256" key="6">
    <source>
        <dbReference type="ARBA" id="ARBA00022692"/>
    </source>
</evidence>
<sequence length="319" mass="35122">MNTLFATSTLILSGGQVLLGFSAVGVAIYLGIFATKTYMHQQTLKIKSDGGQNDSPLLRKYAAVDIHQHTKNIKLAGFASALAVVLIAFAWTQFTNEQVLAEFLPELEEIEMDIPPTSQAEKKLPPALPPPPPKLETNLIDVVDEPEPEKPEPKEPIIDISKTPSTYTGATDPNATYFPPTIVIEPVIEEPKEDPNEVIIFAEQMPRFPGCEAQGGDNKTKKACADQKLLSFIYANIKYPIMALENQIEGTVIVSFVINKDGTVVDINVLRDPGGGCGKETTRIVKMMNKMAEKWTPGKQRGKSVRVRYNLPVKFQLND</sequence>
<evidence type="ECO:0000256" key="10">
    <source>
        <dbReference type="SAM" id="MobiDB-lite"/>
    </source>
</evidence>
<dbReference type="GO" id="GO:0015031">
    <property type="term" value="P:protein transport"/>
    <property type="evidence" value="ECO:0007669"/>
    <property type="project" value="UniProtKB-KW"/>
</dbReference>
<organism evidence="13">
    <name type="scientific">uncultured Aureispira sp</name>
    <dbReference type="NCBI Taxonomy" id="1331704"/>
    <lineage>
        <taxon>Bacteria</taxon>
        <taxon>Pseudomonadati</taxon>
        <taxon>Bacteroidota</taxon>
        <taxon>Saprospiria</taxon>
        <taxon>Saprospirales</taxon>
        <taxon>Saprospiraceae</taxon>
        <taxon>Aureispira</taxon>
        <taxon>environmental samples</taxon>
    </lineage>
</organism>
<evidence type="ECO:0000256" key="3">
    <source>
        <dbReference type="ARBA" id="ARBA00022448"/>
    </source>
</evidence>
<name>A0A6S6T1M4_9BACT</name>
<keyword evidence="6 11" id="KW-0812">Transmembrane</keyword>
<keyword evidence="8 11" id="KW-1133">Transmembrane helix</keyword>
<feature type="compositionally biased region" description="Polar residues" evidence="10">
    <location>
        <begin position="162"/>
        <end position="172"/>
    </location>
</feature>
<dbReference type="GO" id="GO:0055085">
    <property type="term" value="P:transmembrane transport"/>
    <property type="evidence" value="ECO:0007669"/>
    <property type="project" value="InterPro"/>
</dbReference>
<evidence type="ECO:0000313" key="13">
    <source>
        <dbReference type="EMBL" id="CAA6812532.1"/>
    </source>
</evidence>
<feature type="region of interest" description="Disordered" evidence="10">
    <location>
        <begin position="117"/>
        <end position="172"/>
    </location>
</feature>
<dbReference type="InterPro" id="IPR003538">
    <property type="entry name" value="TonB"/>
</dbReference>
<keyword evidence="3" id="KW-0813">Transport</keyword>
<comment type="subcellular location">
    <subcellularLocation>
        <location evidence="1">Cell inner membrane</location>
        <topology evidence="1">Single-pass membrane protein</topology>
        <orientation evidence="1">Periplasmic side</orientation>
    </subcellularLocation>
</comment>
<comment type="similarity">
    <text evidence="2">Belongs to the TonB family.</text>
</comment>
<protein>
    <submittedName>
        <fullName evidence="13">Energy transducer TonB</fullName>
    </submittedName>
</protein>
<dbReference type="AlphaFoldDB" id="A0A6S6T1M4"/>
<dbReference type="GO" id="GO:0031992">
    <property type="term" value="F:energy transducer activity"/>
    <property type="evidence" value="ECO:0007669"/>
    <property type="project" value="InterPro"/>
</dbReference>
<dbReference type="InterPro" id="IPR037682">
    <property type="entry name" value="TonB_C"/>
</dbReference>
<dbReference type="Pfam" id="PF03544">
    <property type="entry name" value="TonB_C"/>
    <property type="match status" value="1"/>
</dbReference>
<feature type="compositionally biased region" description="Basic and acidic residues" evidence="10">
    <location>
        <begin position="148"/>
        <end position="157"/>
    </location>
</feature>
<evidence type="ECO:0000256" key="4">
    <source>
        <dbReference type="ARBA" id="ARBA00022475"/>
    </source>
</evidence>
<dbReference type="Gene3D" id="3.30.1150.10">
    <property type="match status" value="1"/>
</dbReference>
<dbReference type="GO" id="GO:0030288">
    <property type="term" value="C:outer membrane-bounded periplasmic space"/>
    <property type="evidence" value="ECO:0007669"/>
    <property type="project" value="InterPro"/>
</dbReference>
<dbReference type="NCBIfam" id="TIGR01352">
    <property type="entry name" value="tonB_Cterm"/>
    <property type="match status" value="1"/>
</dbReference>
<proteinExistence type="inferred from homology"/>
<dbReference type="GO" id="GO:0098797">
    <property type="term" value="C:plasma membrane protein complex"/>
    <property type="evidence" value="ECO:0007669"/>
    <property type="project" value="TreeGrafter"/>
</dbReference>
<dbReference type="InterPro" id="IPR006260">
    <property type="entry name" value="TonB/TolA_C"/>
</dbReference>
<dbReference type="EMBL" id="CACVAQ010000187">
    <property type="protein sequence ID" value="CAA6812532.1"/>
    <property type="molecule type" value="Genomic_DNA"/>
</dbReference>
<evidence type="ECO:0000256" key="2">
    <source>
        <dbReference type="ARBA" id="ARBA00006555"/>
    </source>
</evidence>
<evidence type="ECO:0000256" key="8">
    <source>
        <dbReference type="ARBA" id="ARBA00022989"/>
    </source>
</evidence>
<dbReference type="PRINTS" id="PR01374">
    <property type="entry name" value="TONBPROTEIN"/>
</dbReference>
<evidence type="ECO:0000259" key="12">
    <source>
        <dbReference type="PROSITE" id="PS52015"/>
    </source>
</evidence>
<evidence type="ECO:0000256" key="7">
    <source>
        <dbReference type="ARBA" id="ARBA00022927"/>
    </source>
</evidence>
<feature type="domain" description="TonB C-terminal" evidence="12">
    <location>
        <begin position="224"/>
        <end position="319"/>
    </location>
</feature>
<dbReference type="InterPro" id="IPR051045">
    <property type="entry name" value="TonB-dependent_transducer"/>
</dbReference>
<feature type="transmembrane region" description="Helical" evidence="11">
    <location>
        <begin position="12"/>
        <end position="35"/>
    </location>
</feature>
<evidence type="ECO:0000256" key="9">
    <source>
        <dbReference type="ARBA" id="ARBA00023136"/>
    </source>
</evidence>
<dbReference type="PROSITE" id="PS52015">
    <property type="entry name" value="TONB_CTD"/>
    <property type="match status" value="1"/>
</dbReference>
<keyword evidence="5" id="KW-0997">Cell inner membrane</keyword>
<keyword evidence="9 11" id="KW-0472">Membrane</keyword>
<evidence type="ECO:0000256" key="11">
    <source>
        <dbReference type="SAM" id="Phobius"/>
    </source>
</evidence>
<keyword evidence="7" id="KW-0653">Protein transport</keyword>
<dbReference type="SUPFAM" id="SSF74653">
    <property type="entry name" value="TolA/TonB C-terminal domain"/>
    <property type="match status" value="1"/>
</dbReference>
<dbReference type="PANTHER" id="PTHR33446:SF2">
    <property type="entry name" value="PROTEIN TONB"/>
    <property type="match status" value="1"/>
</dbReference>
<feature type="transmembrane region" description="Helical" evidence="11">
    <location>
        <begin position="75"/>
        <end position="94"/>
    </location>
</feature>